<reference evidence="3" key="1">
    <citation type="submission" date="2018-10" db="EMBL/GenBank/DDBJ databases">
        <title>Acidithiobacillus sulfuriphilus sp. nov.: an extremely acidophilic sulfur-oxidizing chemolithotroph isolated from a neutral pH environment.</title>
        <authorList>
            <person name="Falagan C."/>
            <person name="Moya-Beltran A."/>
            <person name="Quatrini R."/>
            <person name="Johnson D.B."/>
        </authorList>
    </citation>
    <scope>NUCLEOTIDE SEQUENCE [LARGE SCALE GENOMIC DNA]</scope>
    <source>
        <strain evidence="3">CJ-2</strain>
    </source>
</reference>
<dbReference type="InterPro" id="IPR036249">
    <property type="entry name" value="Thioredoxin-like_sf"/>
</dbReference>
<sequence>MRLELISFPLCPFVQRSVITLLHKQVPFTLTHIDLYHKPEWFVAIAPLGKVPCLRLDDDVVLFESTVINEYLDETFLPTLHPSEALPRALHRAWIAFGADAILDQYQMMTAQGDERFAAASRQLFEKLERLEHTLGGAAPQEKARSGGPFFAGEKFSLVDAALAPLFMRMEILHALRPLPRWEALGKLRRWAAQLLELPEVAGSVMPDFPEHLQRYLSEKGSLLLRSA</sequence>
<dbReference type="Pfam" id="PF13409">
    <property type="entry name" value="GST_N_2"/>
    <property type="match status" value="1"/>
</dbReference>
<dbReference type="PROSITE" id="PS50404">
    <property type="entry name" value="GST_NTER"/>
    <property type="match status" value="1"/>
</dbReference>
<evidence type="ECO:0000259" key="1">
    <source>
        <dbReference type="PROSITE" id="PS50404"/>
    </source>
</evidence>
<dbReference type="SFLD" id="SFLDG00358">
    <property type="entry name" value="Main_(cytGST)"/>
    <property type="match status" value="1"/>
</dbReference>
<organism evidence="3">
    <name type="scientific">Acidithiobacillus sulfuriphilus</name>
    <dbReference type="NCBI Taxonomy" id="1867749"/>
    <lineage>
        <taxon>Bacteria</taxon>
        <taxon>Pseudomonadati</taxon>
        <taxon>Pseudomonadota</taxon>
        <taxon>Acidithiobacillia</taxon>
        <taxon>Acidithiobacillales</taxon>
        <taxon>Acidithiobacillaceae</taxon>
        <taxon>Acidithiobacillus</taxon>
    </lineage>
</organism>
<dbReference type="Gene3D" id="3.40.30.10">
    <property type="entry name" value="Glutaredoxin"/>
    <property type="match status" value="1"/>
</dbReference>
<dbReference type="PANTHER" id="PTHR43968:SF6">
    <property type="entry name" value="GLUTATHIONE S-TRANSFERASE OMEGA"/>
    <property type="match status" value="1"/>
</dbReference>
<proteinExistence type="predicted"/>
<dbReference type="RefSeq" id="WP_123104713.1">
    <property type="nucleotide sequence ID" value="NZ_CP127527.1"/>
</dbReference>
<dbReference type="SUPFAM" id="SSF47616">
    <property type="entry name" value="GST C-terminal domain-like"/>
    <property type="match status" value="1"/>
</dbReference>
<name>A0A3M8QUM4_9PROT</name>
<dbReference type="PANTHER" id="PTHR43968">
    <property type="match status" value="1"/>
</dbReference>
<dbReference type="EMBL" id="RIZI01000179">
    <property type="protein sequence ID" value="RNF59897.1"/>
    <property type="molecule type" value="Genomic_DNA"/>
</dbReference>
<protein>
    <submittedName>
        <fullName evidence="3">Glutathione S-transferase family protein</fullName>
    </submittedName>
</protein>
<gene>
    <name evidence="3" type="ORF">EC580_10130</name>
</gene>
<comment type="caution">
    <text evidence="3">The sequence shown here is derived from an EMBL/GenBank/DDBJ whole genome shotgun (WGS) entry which is preliminary data.</text>
</comment>
<dbReference type="InterPro" id="IPR010987">
    <property type="entry name" value="Glutathione-S-Trfase_C-like"/>
</dbReference>
<dbReference type="Pfam" id="PF13410">
    <property type="entry name" value="GST_C_2"/>
    <property type="match status" value="1"/>
</dbReference>
<evidence type="ECO:0000313" key="3">
    <source>
        <dbReference type="EMBL" id="RNF59897.1"/>
    </source>
</evidence>
<dbReference type="SUPFAM" id="SSF52833">
    <property type="entry name" value="Thioredoxin-like"/>
    <property type="match status" value="1"/>
</dbReference>
<dbReference type="SFLD" id="SFLDS00019">
    <property type="entry name" value="Glutathione_Transferase_(cytos"/>
    <property type="match status" value="1"/>
</dbReference>
<dbReference type="Gene3D" id="1.20.1050.10">
    <property type="match status" value="1"/>
</dbReference>
<feature type="domain" description="GST N-terminal" evidence="1">
    <location>
        <begin position="1"/>
        <end position="80"/>
    </location>
</feature>
<dbReference type="InterPro" id="IPR004045">
    <property type="entry name" value="Glutathione_S-Trfase_N"/>
</dbReference>
<dbReference type="InterPro" id="IPR050983">
    <property type="entry name" value="GST_Omega/HSP26"/>
</dbReference>
<dbReference type="GO" id="GO:0016740">
    <property type="term" value="F:transferase activity"/>
    <property type="evidence" value="ECO:0007669"/>
    <property type="project" value="UniProtKB-KW"/>
</dbReference>
<dbReference type="GO" id="GO:0005737">
    <property type="term" value="C:cytoplasm"/>
    <property type="evidence" value="ECO:0007669"/>
    <property type="project" value="TreeGrafter"/>
</dbReference>
<dbReference type="AlphaFoldDB" id="A0A3M8QUM4"/>
<dbReference type="PROSITE" id="PS50405">
    <property type="entry name" value="GST_CTER"/>
    <property type="match status" value="1"/>
</dbReference>
<accession>A0A3M8QUM4</accession>
<dbReference type="InterPro" id="IPR040079">
    <property type="entry name" value="Glutathione_S-Trfase"/>
</dbReference>
<evidence type="ECO:0000259" key="2">
    <source>
        <dbReference type="PROSITE" id="PS50405"/>
    </source>
</evidence>
<feature type="domain" description="GST C-terminal" evidence="2">
    <location>
        <begin position="84"/>
        <end position="217"/>
    </location>
</feature>
<dbReference type="OrthoDB" id="9782992at2"/>
<keyword evidence="3" id="KW-0808">Transferase</keyword>
<dbReference type="InterPro" id="IPR036282">
    <property type="entry name" value="Glutathione-S-Trfase_C_sf"/>
</dbReference>